<dbReference type="Proteomes" id="UP001597544">
    <property type="component" value="Unassembled WGS sequence"/>
</dbReference>
<dbReference type="RefSeq" id="WP_377511830.1">
    <property type="nucleotide sequence ID" value="NZ_JBHULU010000027.1"/>
</dbReference>
<accession>A0ABW5ITE6</accession>
<evidence type="ECO:0000313" key="2">
    <source>
        <dbReference type="Proteomes" id="UP001597544"/>
    </source>
</evidence>
<comment type="caution">
    <text evidence="1">The sequence shown here is derived from an EMBL/GenBank/DDBJ whole genome shotgun (WGS) entry which is preliminary data.</text>
</comment>
<sequence length="75" mass="8402">MLNKLEEVCFSLSSVQLNNIVKEQQDSSENKNAGSRTGAYDSIIIKVAAIQRHQEGDEGKAVEPLKVRFLHDFII</sequence>
<reference evidence="2" key="1">
    <citation type="journal article" date="2019" name="Int. J. Syst. Evol. Microbiol.">
        <title>The Global Catalogue of Microorganisms (GCM) 10K type strain sequencing project: providing services to taxonomists for standard genome sequencing and annotation.</title>
        <authorList>
            <consortium name="The Broad Institute Genomics Platform"/>
            <consortium name="The Broad Institute Genome Sequencing Center for Infectious Disease"/>
            <person name="Wu L."/>
            <person name="Ma J."/>
        </authorList>
    </citation>
    <scope>NUCLEOTIDE SEQUENCE [LARGE SCALE GENOMIC DNA]</scope>
    <source>
        <strain evidence="2">KCTC 42498</strain>
    </source>
</reference>
<organism evidence="1 2">
    <name type="scientific">Pontibacter locisalis</name>
    <dbReference type="NCBI Taxonomy" id="1719035"/>
    <lineage>
        <taxon>Bacteria</taxon>
        <taxon>Pseudomonadati</taxon>
        <taxon>Bacteroidota</taxon>
        <taxon>Cytophagia</taxon>
        <taxon>Cytophagales</taxon>
        <taxon>Hymenobacteraceae</taxon>
        <taxon>Pontibacter</taxon>
    </lineage>
</organism>
<evidence type="ECO:0000313" key="1">
    <source>
        <dbReference type="EMBL" id="MFD2515965.1"/>
    </source>
</evidence>
<protein>
    <submittedName>
        <fullName evidence="1">Uncharacterized protein</fullName>
    </submittedName>
</protein>
<keyword evidence="2" id="KW-1185">Reference proteome</keyword>
<gene>
    <name evidence="1" type="ORF">ACFSRY_18985</name>
</gene>
<proteinExistence type="predicted"/>
<dbReference type="EMBL" id="JBHULU010000027">
    <property type="protein sequence ID" value="MFD2515965.1"/>
    <property type="molecule type" value="Genomic_DNA"/>
</dbReference>
<name>A0ABW5ITE6_9BACT</name>